<gene>
    <name evidence="6" type="ORF">DFQ27_000694</name>
</gene>
<feature type="region of interest" description="Disordered" evidence="5">
    <location>
        <begin position="132"/>
        <end position="159"/>
    </location>
</feature>
<dbReference type="Proteomes" id="UP000807716">
    <property type="component" value="Unassembled WGS sequence"/>
</dbReference>
<dbReference type="Pfam" id="PF00276">
    <property type="entry name" value="Ribosomal_L23"/>
    <property type="match status" value="1"/>
</dbReference>
<sequence>MSFKEGLKKIYFPSQIIKLVRNGPNVPTTSNTLTFRVPPAMNKMDLKSYLRNIYNINVQTVRTANMPVKIAGVGNNTIPKRPKFKKAIVTYDGDAFTWPEAPDSETFGIQHAQEERVRFMHRLKGWRIRPDHDVQAAKKQEAATSADSTSTGKTTEASA</sequence>
<feature type="compositionally biased region" description="Basic and acidic residues" evidence="5">
    <location>
        <begin position="132"/>
        <end position="141"/>
    </location>
</feature>
<keyword evidence="2" id="KW-0689">Ribosomal protein</keyword>
<evidence type="ECO:0000256" key="3">
    <source>
        <dbReference type="ARBA" id="ARBA00023274"/>
    </source>
</evidence>
<accession>A0A9P6QD94</accession>
<keyword evidence="7" id="KW-1185">Reference proteome</keyword>
<evidence type="ECO:0000313" key="7">
    <source>
        <dbReference type="Proteomes" id="UP000807716"/>
    </source>
</evidence>
<protein>
    <recommendedName>
        <fullName evidence="4">Large ribosomal subunit protein uL23m</fullName>
    </recommendedName>
</protein>
<dbReference type="Gene3D" id="3.30.70.330">
    <property type="match status" value="1"/>
</dbReference>
<dbReference type="InterPro" id="IPR013025">
    <property type="entry name" value="Ribosomal_uL23-like"/>
</dbReference>
<feature type="compositionally biased region" description="Polar residues" evidence="5">
    <location>
        <begin position="142"/>
        <end position="159"/>
    </location>
</feature>
<dbReference type="PANTHER" id="PTHR12059">
    <property type="entry name" value="RIBOSOMAL PROTEIN L23-RELATED"/>
    <property type="match status" value="1"/>
</dbReference>
<keyword evidence="3" id="KW-0687">Ribonucleoprotein</keyword>
<dbReference type="EMBL" id="JAAAJB010000119">
    <property type="protein sequence ID" value="KAG0265288.1"/>
    <property type="molecule type" value="Genomic_DNA"/>
</dbReference>
<evidence type="ECO:0000256" key="2">
    <source>
        <dbReference type="ARBA" id="ARBA00022980"/>
    </source>
</evidence>
<dbReference type="PANTHER" id="PTHR12059:SF5">
    <property type="entry name" value="LARGE RIBOSOMAL SUBUNIT PROTEIN UL23M"/>
    <property type="match status" value="1"/>
</dbReference>
<evidence type="ECO:0000256" key="4">
    <source>
        <dbReference type="ARBA" id="ARBA00039977"/>
    </source>
</evidence>
<name>A0A9P6QD94_9FUNG</name>
<organism evidence="6 7">
    <name type="scientific">Actinomortierella ambigua</name>
    <dbReference type="NCBI Taxonomy" id="1343610"/>
    <lineage>
        <taxon>Eukaryota</taxon>
        <taxon>Fungi</taxon>
        <taxon>Fungi incertae sedis</taxon>
        <taxon>Mucoromycota</taxon>
        <taxon>Mortierellomycotina</taxon>
        <taxon>Mortierellomycetes</taxon>
        <taxon>Mortierellales</taxon>
        <taxon>Mortierellaceae</taxon>
        <taxon>Actinomortierella</taxon>
    </lineage>
</organism>
<proteinExistence type="inferred from homology"/>
<comment type="similarity">
    <text evidence="1">Belongs to the universal ribosomal protein uL23 family.</text>
</comment>
<dbReference type="InterPro" id="IPR012677">
    <property type="entry name" value="Nucleotide-bd_a/b_plait_sf"/>
</dbReference>
<dbReference type="OrthoDB" id="275582at2759"/>
<dbReference type="GO" id="GO:0003735">
    <property type="term" value="F:structural constituent of ribosome"/>
    <property type="evidence" value="ECO:0007669"/>
    <property type="project" value="InterPro"/>
</dbReference>
<evidence type="ECO:0000256" key="1">
    <source>
        <dbReference type="ARBA" id="ARBA00006700"/>
    </source>
</evidence>
<evidence type="ECO:0000313" key="6">
    <source>
        <dbReference type="EMBL" id="KAG0265288.1"/>
    </source>
</evidence>
<comment type="caution">
    <text evidence="6">The sequence shown here is derived from an EMBL/GenBank/DDBJ whole genome shotgun (WGS) entry which is preliminary data.</text>
</comment>
<evidence type="ECO:0000256" key="5">
    <source>
        <dbReference type="SAM" id="MobiDB-lite"/>
    </source>
</evidence>
<dbReference type="SUPFAM" id="SSF54189">
    <property type="entry name" value="Ribosomal proteins S24e, L23 and L15e"/>
    <property type="match status" value="1"/>
</dbReference>
<dbReference type="GO" id="GO:0032543">
    <property type="term" value="P:mitochondrial translation"/>
    <property type="evidence" value="ECO:0007669"/>
    <property type="project" value="TreeGrafter"/>
</dbReference>
<reference evidence="6" key="1">
    <citation type="journal article" date="2020" name="Fungal Divers.">
        <title>Resolving the Mortierellaceae phylogeny through synthesis of multi-gene phylogenetics and phylogenomics.</title>
        <authorList>
            <person name="Vandepol N."/>
            <person name="Liber J."/>
            <person name="Desiro A."/>
            <person name="Na H."/>
            <person name="Kennedy M."/>
            <person name="Barry K."/>
            <person name="Grigoriev I.V."/>
            <person name="Miller A.N."/>
            <person name="O'Donnell K."/>
            <person name="Stajich J.E."/>
            <person name="Bonito G."/>
        </authorList>
    </citation>
    <scope>NUCLEOTIDE SEQUENCE</scope>
    <source>
        <strain evidence="6">BC1065</strain>
    </source>
</reference>
<dbReference type="AlphaFoldDB" id="A0A9P6QD94"/>
<dbReference type="GO" id="GO:0005762">
    <property type="term" value="C:mitochondrial large ribosomal subunit"/>
    <property type="evidence" value="ECO:0007669"/>
    <property type="project" value="TreeGrafter"/>
</dbReference>
<dbReference type="InterPro" id="IPR012678">
    <property type="entry name" value="Ribosomal_uL23/eL15/eS24_sf"/>
</dbReference>